<reference evidence="3" key="2">
    <citation type="submission" date="2025-08" db="UniProtKB">
        <authorList>
            <consortium name="Ensembl"/>
        </authorList>
    </citation>
    <scope>IDENTIFICATION</scope>
</reference>
<name>A0A4W6EMT1_LATCA</name>
<evidence type="ECO:0000313" key="3">
    <source>
        <dbReference type="Ensembl" id="ENSLCAP00010039173.1"/>
    </source>
</evidence>
<dbReference type="Proteomes" id="UP000314980">
    <property type="component" value="Unassembled WGS sequence"/>
</dbReference>
<dbReference type="SUPFAM" id="SSF57959">
    <property type="entry name" value="Leucine zipper domain"/>
    <property type="match status" value="1"/>
</dbReference>
<dbReference type="Gene3D" id="1.20.5.170">
    <property type="match status" value="1"/>
</dbReference>
<evidence type="ECO:0000313" key="4">
    <source>
        <dbReference type="Proteomes" id="UP000314980"/>
    </source>
</evidence>
<feature type="region of interest" description="Disordered" evidence="1">
    <location>
        <begin position="30"/>
        <end position="52"/>
    </location>
</feature>
<evidence type="ECO:0000256" key="1">
    <source>
        <dbReference type="SAM" id="MobiDB-lite"/>
    </source>
</evidence>
<keyword evidence="4" id="KW-1185">Reference proteome</keyword>
<reference evidence="4" key="1">
    <citation type="submission" date="2015-09" db="EMBL/GenBank/DDBJ databases">
        <authorList>
            <person name="Sai Rama Sridatta P."/>
        </authorList>
    </citation>
    <scope>NUCLEOTIDE SEQUENCE [LARGE SCALE GENOMIC DNA]</scope>
</reference>
<evidence type="ECO:0000259" key="2">
    <source>
        <dbReference type="PROSITE" id="PS00036"/>
    </source>
</evidence>
<dbReference type="PROSITE" id="PS00036">
    <property type="entry name" value="BZIP_BASIC"/>
    <property type="match status" value="1"/>
</dbReference>
<dbReference type="GO" id="GO:0003700">
    <property type="term" value="F:DNA-binding transcription factor activity"/>
    <property type="evidence" value="ECO:0007669"/>
    <property type="project" value="InterPro"/>
</dbReference>
<feature type="domain" description="BZIP" evidence="2">
    <location>
        <begin position="31"/>
        <end position="46"/>
    </location>
</feature>
<dbReference type="InParanoid" id="A0A4W6EMT1"/>
<sequence>ASDCNITSCKLLSIQVQVCYIFTDLLDGGKKRRDKNRDAARRTRRKQTERADELHEVRNYHPAPHPLHTIVSALEEGLSLPLACPPIGPPFPLYTHTHTHTPSSPPLCLAFFLPVGQIPQKKHTHTHTLWFFVDTDLIF</sequence>
<dbReference type="InterPro" id="IPR046347">
    <property type="entry name" value="bZIP_sf"/>
</dbReference>
<reference evidence="3" key="3">
    <citation type="submission" date="2025-09" db="UniProtKB">
        <authorList>
            <consortium name="Ensembl"/>
        </authorList>
    </citation>
    <scope>IDENTIFICATION</scope>
</reference>
<dbReference type="AlphaFoldDB" id="A0A4W6EMT1"/>
<dbReference type="Ensembl" id="ENSLCAT00010040101.1">
    <property type="protein sequence ID" value="ENSLCAP00010039173.1"/>
    <property type="gene ID" value="ENSLCAG00010018322.1"/>
</dbReference>
<protein>
    <recommendedName>
        <fullName evidence="2">BZIP domain-containing protein</fullName>
    </recommendedName>
</protein>
<proteinExistence type="predicted"/>
<accession>A0A4W6EMT1</accession>
<dbReference type="InterPro" id="IPR004827">
    <property type="entry name" value="bZIP"/>
</dbReference>
<dbReference type="GeneTree" id="ENSGT01020000231217"/>
<feature type="compositionally biased region" description="Basic and acidic residues" evidence="1">
    <location>
        <begin position="35"/>
        <end position="52"/>
    </location>
</feature>
<organism evidence="3 4">
    <name type="scientific">Lates calcarifer</name>
    <name type="common">Barramundi</name>
    <name type="synonym">Holocentrus calcarifer</name>
    <dbReference type="NCBI Taxonomy" id="8187"/>
    <lineage>
        <taxon>Eukaryota</taxon>
        <taxon>Metazoa</taxon>
        <taxon>Chordata</taxon>
        <taxon>Craniata</taxon>
        <taxon>Vertebrata</taxon>
        <taxon>Euteleostomi</taxon>
        <taxon>Actinopterygii</taxon>
        <taxon>Neopterygii</taxon>
        <taxon>Teleostei</taxon>
        <taxon>Neoteleostei</taxon>
        <taxon>Acanthomorphata</taxon>
        <taxon>Carangaria</taxon>
        <taxon>Carangaria incertae sedis</taxon>
        <taxon>Centropomidae</taxon>
        <taxon>Lates</taxon>
    </lineage>
</organism>